<proteinExistence type="predicted"/>
<organism evidence="3 4">
    <name type="scientific">Segetibacter aerophilus</name>
    <dbReference type="NCBI Taxonomy" id="670293"/>
    <lineage>
        <taxon>Bacteria</taxon>
        <taxon>Pseudomonadati</taxon>
        <taxon>Bacteroidota</taxon>
        <taxon>Chitinophagia</taxon>
        <taxon>Chitinophagales</taxon>
        <taxon>Chitinophagaceae</taxon>
        <taxon>Segetibacter</taxon>
    </lineage>
</organism>
<dbReference type="AlphaFoldDB" id="A0A512BIJ2"/>
<dbReference type="InterPro" id="IPR029058">
    <property type="entry name" value="AB_hydrolase_fold"/>
</dbReference>
<dbReference type="InterPro" id="IPR002469">
    <property type="entry name" value="Peptidase_S9B_N"/>
</dbReference>
<dbReference type="GO" id="GO:0006508">
    <property type="term" value="P:proteolysis"/>
    <property type="evidence" value="ECO:0007669"/>
    <property type="project" value="InterPro"/>
</dbReference>
<keyword evidence="4" id="KW-1185">Reference proteome</keyword>
<dbReference type="InterPro" id="IPR050278">
    <property type="entry name" value="Serine_Prot_S9B/DPPIV"/>
</dbReference>
<gene>
    <name evidence="3" type="ORF">SAE01_41810</name>
</gene>
<dbReference type="PANTHER" id="PTHR11731:SF118">
    <property type="entry name" value="BLR1971 PROTEIN"/>
    <property type="match status" value="1"/>
</dbReference>
<dbReference type="SUPFAM" id="SSF53474">
    <property type="entry name" value="alpha/beta-Hydrolases"/>
    <property type="match status" value="1"/>
</dbReference>
<feature type="domain" description="Peptidase S9 prolyl oligopeptidase catalytic" evidence="1">
    <location>
        <begin position="527"/>
        <end position="724"/>
    </location>
</feature>
<sequence>MMGYTTSSLIDHASVRPNWLSNDRFWYRVLTAQGSEFVLVDPARGSKAPAFDHQKLAAALSAASGEKFEASRLPFSTITFSPDGKSISFSAARKSWSYNLETNTVAANNATVTTSTTRSGRSNAMSLSPDGKRAAFIRNYNLWVRDMETSKETQLTTDGIKNFGYATDNAGWKRSESPIVAWSPDSKKIATYQQDERNVSDMYLVTTNIGKPKLEAWKYPLPGDKEIATIHRVIIEVDNPKVIRLKLPPDPHRGTLCDDISCAGNEFGDVEWNADASRLAFVSTSRDHKEEKVYIADAATGELREVFQETVATQFESGQGSSNWRFLAASNEILWYSERDNWGHLYLYDATTGKLKNQITKGDWTITRLLKVDEKNRTLYFLAGGREQGRNPYFSHLYKVKFDGKGLTLLTPEDGNHQVALSPSGRYLVDTYSKQDVPPVIVLRNTEGKLVANLEKADISRLTATGWKPPTPIVVKAKDGQTDLYGLMFTPSNLDPNKKYPIVNYVYPGPQGGSIRSWSFEVANGDNQALAELGFVVVAIEGSCNPLRSKSFHDMCYGNMAENTLPDQITGMKQLAAKYPYIDIDKAGIWGHSGGGYATAAALFRFPEFFKVGISESGNHENRNYEDDWGERYIGLLTTGPDGKSNYEAQANQNYAKNLKGKLMLAHGMMDDNVPPYNTLLVVEALNKANKDYDLVIFPNSRHGYGEYSYYMTRRRWDYFVKNLLGATPPQEYELKPKQDTRSAM</sequence>
<reference evidence="3 4" key="1">
    <citation type="submission" date="2019-07" db="EMBL/GenBank/DDBJ databases">
        <title>Whole genome shotgun sequence of Segetibacter aerophilus NBRC 106135.</title>
        <authorList>
            <person name="Hosoyama A."/>
            <person name="Uohara A."/>
            <person name="Ohji S."/>
            <person name="Ichikawa N."/>
        </authorList>
    </citation>
    <scope>NUCLEOTIDE SEQUENCE [LARGE SCALE GENOMIC DNA]</scope>
    <source>
        <strain evidence="3 4">NBRC 106135</strain>
    </source>
</reference>
<dbReference type="Pfam" id="PF00930">
    <property type="entry name" value="DPPIV_N"/>
    <property type="match status" value="1"/>
</dbReference>
<feature type="domain" description="Dipeptidylpeptidase IV N-terminal" evidence="2">
    <location>
        <begin position="81"/>
        <end position="439"/>
    </location>
</feature>
<dbReference type="GO" id="GO:0008236">
    <property type="term" value="F:serine-type peptidase activity"/>
    <property type="evidence" value="ECO:0007669"/>
    <property type="project" value="InterPro"/>
</dbReference>
<comment type="caution">
    <text evidence="3">The sequence shown here is derived from an EMBL/GenBank/DDBJ whole genome shotgun (WGS) entry which is preliminary data.</text>
</comment>
<name>A0A512BIJ2_9BACT</name>
<dbReference type="Gene3D" id="2.140.10.30">
    <property type="entry name" value="Dipeptidylpeptidase IV, N-terminal domain"/>
    <property type="match status" value="1"/>
</dbReference>
<dbReference type="Proteomes" id="UP000321513">
    <property type="component" value="Unassembled WGS sequence"/>
</dbReference>
<evidence type="ECO:0000313" key="4">
    <source>
        <dbReference type="Proteomes" id="UP000321513"/>
    </source>
</evidence>
<accession>A0A512BIJ2</accession>
<evidence type="ECO:0000313" key="3">
    <source>
        <dbReference type="EMBL" id="GEO11685.1"/>
    </source>
</evidence>
<dbReference type="Pfam" id="PF00326">
    <property type="entry name" value="Peptidase_S9"/>
    <property type="match status" value="1"/>
</dbReference>
<dbReference type="PANTHER" id="PTHR11731">
    <property type="entry name" value="PROTEASE FAMILY S9B,C DIPEPTIDYL-PEPTIDASE IV-RELATED"/>
    <property type="match status" value="1"/>
</dbReference>
<protein>
    <submittedName>
        <fullName evidence="3">Dipeptidyl peptidase IV</fullName>
    </submittedName>
</protein>
<dbReference type="EMBL" id="BJYT01000026">
    <property type="protein sequence ID" value="GEO11685.1"/>
    <property type="molecule type" value="Genomic_DNA"/>
</dbReference>
<dbReference type="InterPro" id="IPR001375">
    <property type="entry name" value="Peptidase_S9_cat"/>
</dbReference>
<evidence type="ECO:0000259" key="1">
    <source>
        <dbReference type="Pfam" id="PF00326"/>
    </source>
</evidence>
<evidence type="ECO:0000259" key="2">
    <source>
        <dbReference type="Pfam" id="PF00930"/>
    </source>
</evidence>
<dbReference type="SUPFAM" id="SSF82171">
    <property type="entry name" value="DPP6 N-terminal domain-like"/>
    <property type="match status" value="1"/>
</dbReference>
<dbReference type="Gene3D" id="3.40.50.1820">
    <property type="entry name" value="alpha/beta hydrolase"/>
    <property type="match status" value="1"/>
</dbReference>